<dbReference type="CDD" id="cd07730">
    <property type="entry name" value="metallo-hydrolase-like_MBL-fold"/>
    <property type="match status" value="1"/>
</dbReference>
<evidence type="ECO:0000259" key="6">
    <source>
        <dbReference type="SMART" id="SM00849"/>
    </source>
</evidence>
<evidence type="ECO:0000313" key="8">
    <source>
        <dbReference type="Proteomes" id="UP000562027"/>
    </source>
</evidence>
<keyword evidence="5" id="KW-0732">Signal</keyword>
<feature type="chain" id="PRO_5032290141" evidence="5">
    <location>
        <begin position="22"/>
        <end position="305"/>
    </location>
</feature>
<reference evidence="7 8" key="1">
    <citation type="submission" date="2020-08" db="EMBL/GenBank/DDBJ databases">
        <title>Functional genomics of gut bacteria from endangered species of beetles.</title>
        <authorList>
            <person name="Carlos-Shanley C."/>
        </authorList>
    </citation>
    <scope>NUCLEOTIDE SEQUENCE [LARGE SCALE GENOMIC DNA]</scope>
    <source>
        <strain evidence="7 8">S00239</strain>
    </source>
</reference>
<proteinExistence type="inferred from homology"/>
<feature type="domain" description="Metallo-beta-lactamase" evidence="6">
    <location>
        <begin position="66"/>
        <end position="289"/>
    </location>
</feature>
<dbReference type="GO" id="GO:0016787">
    <property type="term" value="F:hydrolase activity"/>
    <property type="evidence" value="ECO:0007669"/>
    <property type="project" value="UniProtKB-KW"/>
</dbReference>
<evidence type="ECO:0000256" key="4">
    <source>
        <dbReference type="ARBA" id="ARBA00022833"/>
    </source>
</evidence>
<dbReference type="Gene3D" id="3.60.15.10">
    <property type="entry name" value="Ribonuclease Z/Hydroxyacylglutathione hydrolase-like"/>
    <property type="match status" value="1"/>
</dbReference>
<keyword evidence="3 7" id="KW-0378">Hydrolase</keyword>
<comment type="similarity">
    <text evidence="1">Belongs to the metallo-beta-lactamase superfamily.</text>
</comment>
<dbReference type="PANTHER" id="PTHR42978">
    <property type="entry name" value="QUORUM-QUENCHING LACTONASE YTNP-RELATED-RELATED"/>
    <property type="match status" value="1"/>
</dbReference>
<dbReference type="InterPro" id="IPR001279">
    <property type="entry name" value="Metallo-B-lactamas"/>
</dbReference>
<keyword evidence="8" id="KW-1185">Reference proteome</keyword>
<dbReference type="SUPFAM" id="SSF56281">
    <property type="entry name" value="Metallo-hydrolase/oxidoreductase"/>
    <property type="match status" value="1"/>
</dbReference>
<name>A0A840LAQ5_9BURK</name>
<keyword evidence="2" id="KW-0479">Metal-binding</keyword>
<dbReference type="Pfam" id="PF00753">
    <property type="entry name" value="Lactamase_B"/>
    <property type="match status" value="1"/>
</dbReference>
<dbReference type="InterPro" id="IPR051013">
    <property type="entry name" value="MBL_superfamily_lactonases"/>
</dbReference>
<evidence type="ECO:0000256" key="2">
    <source>
        <dbReference type="ARBA" id="ARBA00022723"/>
    </source>
</evidence>
<dbReference type="PANTHER" id="PTHR42978:SF3">
    <property type="entry name" value="BLR3078 PROTEIN"/>
    <property type="match status" value="1"/>
</dbReference>
<protein>
    <submittedName>
        <fullName evidence="7">Glyoxylase-like metal-dependent hydrolase (Beta-lactamase superfamily II)</fullName>
    </submittedName>
</protein>
<dbReference type="GO" id="GO:0046872">
    <property type="term" value="F:metal ion binding"/>
    <property type="evidence" value="ECO:0007669"/>
    <property type="project" value="UniProtKB-KW"/>
</dbReference>
<dbReference type="AlphaFoldDB" id="A0A840LAQ5"/>
<keyword evidence="4" id="KW-0862">Zinc</keyword>
<feature type="signal peptide" evidence="5">
    <location>
        <begin position="1"/>
        <end position="21"/>
    </location>
</feature>
<dbReference type="EMBL" id="JACHLP010000003">
    <property type="protein sequence ID" value="MBB4843278.1"/>
    <property type="molecule type" value="Genomic_DNA"/>
</dbReference>
<evidence type="ECO:0000256" key="1">
    <source>
        <dbReference type="ARBA" id="ARBA00007749"/>
    </source>
</evidence>
<sequence>MLKTISLALVFSLAFVLPCVAADPGAQAQTEAPPQYGFAIIKTARVAVRQAVLVPGASWGREIDSNFSAFLIKHGEDTFLFDTGLGRQVDAQYGKDMPLFWRLFFSYDKPVRPARDQLEQAGQALPKRIILSHSHWDHASALQDFPEARIAIAAPEMALVQAPSRGPGGSWPSQLANPALRWELLHLQNIPYRGFARSLDLFGDGRAVLVDLAGHTPGSLGLFLTVDSGALYFLIGDAAWTVDALRAAAPKFWAAGALVDGDAAQTQRVLGQLQQLMQETPQLRLLPAHDSRAQDALGYFPQWLR</sequence>
<organism evidence="7 8">
    <name type="scientific">Roseateles oligotrophus</name>
    <dbReference type="NCBI Taxonomy" id="1769250"/>
    <lineage>
        <taxon>Bacteria</taxon>
        <taxon>Pseudomonadati</taxon>
        <taxon>Pseudomonadota</taxon>
        <taxon>Betaproteobacteria</taxon>
        <taxon>Burkholderiales</taxon>
        <taxon>Sphaerotilaceae</taxon>
        <taxon>Roseateles</taxon>
    </lineage>
</organism>
<evidence type="ECO:0000256" key="5">
    <source>
        <dbReference type="SAM" id="SignalP"/>
    </source>
</evidence>
<gene>
    <name evidence="7" type="ORF">HNP55_001797</name>
</gene>
<dbReference type="SMART" id="SM00849">
    <property type="entry name" value="Lactamase_B"/>
    <property type="match status" value="1"/>
</dbReference>
<accession>A0A840LAQ5</accession>
<evidence type="ECO:0000313" key="7">
    <source>
        <dbReference type="EMBL" id="MBB4843278.1"/>
    </source>
</evidence>
<dbReference type="InterPro" id="IPR036866">
    <property type="entry name" value="RibonucZ/Hydroxyglut_hydro"/>
</dbReference>
<dbReference type="Proteomes" id="UP000562027">
    <property type="component" value="Unassembled WGS sequence"/>
</dbReference>
<evidence type="ECO:0000256" key="3">
    <source>
        <dbReference type="ARBA" id="ARBA00022801"/>
    </source>
</evidence>
<comment type="caution">
    <text evidence="7">The sequence shown here is derived from an EMBL/GenBank/DDBJ whole genome shotgun (WGS) entry which is preliminary data.</text>
</comment>
<dbReference type="RefSeq" id="WP_184298385.1">
    <property type="nucleotide sequence ID" value="NZ_JACHLP010000003.1"/>
</dbReference>